<dbReference type="EMBL" id="JANQBD010000026">
    <property type="protein sequence ID" value="MCR8635319.1"/>
    <property type="molecule type" value="Genomic_DNA"/>
</dbReference>
<dbReference type="SUPFAM" id="SSF51658">
    <property type="entry name" value="Xylose isomerase-like"/>
    <property type="match status" value="1"/>
</dbReference>
<dbReference type="Pfam" id="PF01261">
    <property type="entry name" value="AP_endonuc_2"/>
    <property type="match status" value="1"/>
</dbReference>
<dbReference type="Gene3D" id="3.20.20.150">
    <property type="entry name" value="Divalent-metal-dependent TIM barrel enzymes"/>
    <property type="match status" value="1"/>
</dbReference>
<protein>
    <submittedName>
        <fullName evidence="2">Sugar phosphate isomerase/epimerase</fullName>
    </submittedName>
</protein>
<dbReference type="PANTHER" id="PTHR12110:SF41">
    <property type="entry name" value="INOSOSE DEHYDRATASE"/>
    <property type="match status" value="1"/>
</dbReference>
<dbReference type="InterPro" id="IPR013022">
    <property type="entry name" value="Xyl_isomerase-like_TIM-brl"/>
</dbReference>
<dbReference type="Proteomes" id="UP001300012">
    <property type="component" value="Unassembled WGS sequence"/>
</dbReference>
<gene>
    <name evidence="2" type="ORF">NV381_29370</name>
</gene>
<comment type="caution">
    <text evidence="2">The sequence shown here is derived from an EMBL/GenBank/DDBJ whole genome shotgun (WGS) entry which is preliminary data.</text>
</comment>
<reference evidence="2 3" key="1">
    <citation type="submission" date="2022-08" db="EMBL/GenBank/DDBJ databases">
        <title>Paenibacillus endoradicis sp. nov., Paenibacillus radicibacter sp. nov and Paenibacillus pararadicis sp. nov., three cold-adapted plant growth-promoting bacteria isolated from root of Larix gmelinii in Great Khingan.</title>
        <authorList>
            <person name="Xue H."/>
        </authorList>
    </citation>
    <scope>NUCLEOTIDE SEQUENCE [LARGE SCALE GENOMIC DNA]</scope>
    <source>
        <strain evidence="2 3">N5-1-1-5</strain>
    </source>
</reference>
<accession>A0ABT1YQ64</accession>
<name>A0ABT1YQ64_9BACL</name>
<dbReference type="InterPro" id="IPR036237">
    <property type="entry name" value="Xyl_isomerase-like_sf"/>
</dbReference>
<organism evidence="2 3">
    <name type="scientific">Paenibacillus radicis</name>
    <name type="common">ex Xue et al. 2023</name>
    <dbReference type="NCBI Taxonomy" id="2972489"/>
    <lineage>
        <taxon>Bacteria</taxon>
        <taxon>Bacillati</taxon>
        <taxon>Bacillota</taxon>
        <taxon>Bacilli</taxon>
        <taxon>Bacillales</taxon>
        <taxon>Paenibacillaceae</taxon>
        <taxon>Paenibacillus</taxon>
    </lineage>
</organism>
<keyword evidence="2" id="KW-0413">Isomerase</keyword>
<sequence>MKIAAQLYTVRDYLKTPEAMAETLRKIKAIGYNAIQVSGIGPIGDKQFKEMADREGLTICATHIPYADLTNNLDAVIERHLIWECKYVGLGGMPNEYRTSREGYVKFANEASEIGRKLKQAGLQFIYHNHNFEFAKFDGKTGMDILLEESDADAFGFEIDLYWVQAGGADPIEWIHKVKGRMKVVHLKDMAVTVEREQRFAEIGEGNMNFSRILKACEETGVEWGPVEQDRCYDLNPFECLEVSFNNLKKLSAES</sequence>
<evidence type="ECO:0000259" key="1">
    <source>
        <dbReference type="Pfam" id="PF01261"/>
    </source>
</evidence>
<evidence type="ECO:0000313" key="2">
    <source>
        <dbReference type="EMBL" id="MCR8635319.1"/>
    </source>
</evidence>
<feature type="domain" description="Xylose isomerase-like TIM barrel" evidence="1">
    <location>
        <begin position="24"/>
        <end position="221"/>
    </location>
</feature>
<dbReference type="PANTHER" id="PTHR12110">
    <property type="entry name" value="HYDROXYPYRUVATE ISOMERASE"/>
    <property type="match status" value="1"/>
</dbReference>
<dbReference type="GO" id="GO:0016853">
    <property type="term" value="F:isomerase activity"/>
    <property type="evidence" value="ECO:0007669"/>
    <property type="project" value="UniProtKB-KW"/>
</dbReference>
<dbReference type="InterPro" id="IPR050312">
    <property type="entry name" value="IolE/XylAMocC-like"/>
</dbReference>
<evidence type="ECO:0000313" key="3">
    <source>
        <dbReference type="Proteomes" id="UP001300012"/>
    </source>
</evidence>
<proteinExistence type="predicted"/>
<dbReference type="RefSeq" id="WP_258216860.1">
    <property type="nucleotide sequence ID" value="NZ_JANQBD010000026.1"/>
</dbReference>
<keyword evidence="3" id="KW-1185">Reference proteome</keyword>